<dbReference type="InterPro" id="IPR004843">
    <property type="entry name" value="Calcineurin-like_PHP"/>
</dbReference>
<name>A0A0F9B0V5_9ZZZZ</name>
<sequence length="213" mass="23683">MKILHTADIHFSRENQVPALKSLNYLYEYGESQGVDLWVIAGDLFDRAVQNTASSGFPLLVEVLQKMMNIAPVVAVRGTPTHDIDGCYITLAEINAEYSFTLIDPGQKYWMDEGGDIYQPQSGVPPVTARLLILGCGEPTKEWFLRDKQIGKDETNQAIIDGMRQMLLGWGAIRKEYPEIPCLFVYHGNVIGATLQNNQILPAGDIAIGRDDL</sequence>
<gene>
    <name evidence="2" type="ORF">LCGC14_2504530</name>
</gene>
<organism evidence="2">
    <name type="scientific">marine sediment metagenome</name>
    <dbReference type="NCBI Taxonomy" id="412755"/>
    <lineage>
        <taxon>unclassified sequences</taxon>
        <taxon>metagenomes</taxon>
        <taxon>ecological metagenomes</taxon>
    </lineage>
</organism>
<dbReference type="Pfam" id="PF00149">
    <property type="entry name" value="Metallophos"/>
    <property type="match status" value="1"/>
</dbReference>
<protein>
    <recommendedName>
        <fullName evidence="1">Calcineurin-like phosphoesterase domain-containing protein</fullName>
    </recommendedName>
</protein>
<accession>A0A0F9B0V5</accession>
<evidence type="ECO:0000259" key="1">
    <source>
        <dbReference type="Pfam" id="PF00149"/>
    </source>
</evidence>
<comment type="caution">
    <text evidence="2">The sequence shown here is derived from an EMBL/GenBank/DDBJ whole genome shotgun (WGS) entry which is preliminary data.</text>
</comment>
<dbReference type="EMBL" id="LAZR01040027">
    <property type="protein sequence ID" value="KKL15544.1"/>
    <property type="molecule type" value="Genomic_DNA"/>
</dbReference>
<feature type="non-terminal residue" evidence="2">
    <location>
        <position position="213"/>
    </location>
</feature>
<feature type="domain" description="Calcineurin-like phosphoesterase" evidence="1">
    <location>
        <begin position="1"/>
        <end position="78"/>
    </location>
</feature>
<dbReference type="AlphaFoldDB" id="A0A0F9B0V5"/>
<proteinExistence type="predicted"/>
<dbReference type="SUPFAM" id="SSF56300">
    <property type="entry name" value="Metallo-dependent phosphatases"/>
    <property type="match status" value="1"/>
</dbReference>
<dbReference type="InterPro" id="IPR029052">
    <property type="entry name" value="Metallo-depent_PP-like"/>
</dbReference>
<dbReference type="GO" id="GO:0016787">
    <property type="term" value="F:hydrolase activity"/>
    <property type="evidence" value="ECO:0007669"/>
    <property type="project" value="InterPro"/>
</dbReference>
<reference evidence="2" key="1">
    <citation type="journal article" date="2015" name="Nature">
        <title>Complex archaea that bridge the gap between prokaryotes and eukaryotes.</title>
        <authorList>
            <person name="Spang A."/>
            <person name="Saw J.H."/>
            <person name="Jorgensen S.L."/>
            <person name="Zaremba-Niedzwiedzka K."/>
            <person name="Martijn J."/>
            <person name="Lind A.E."/>
            <person name="van Eijk R."/>
            <person name="Schleper C."/>
            <person name="Guy L."/>
            <person name="Ettema T.J."/>
        </authorList>
    </citation>
    <scope>NUCLEOTIDE SEQUENCE</scope>
</reference>
<evidence type="ECO:0000313" key="2">
    <source>
        <dbReference type="EMBL" id="KKL15544.1"/>
    </source>
</evidence>
<dbReference type="Gene3D" id="3.60.21.10">
    <property type="match status" value="1"/>
</dbReference>